<evidence type="ECO:0000313" key="11">
    <source>
        <dbReference type="EMBL" id="VAX03944.1"/>
    </source>
</evidence>
<dbReference type="EMBL" id="UOFU01000355">
    <property type="protein sequence ID" value="VAX03944.1"/>
    <property type="molecule type" value="Genomic_DNA"/>
</dbReference>
<keyword evidence="8" id="KW-0904">Protein phosphatase</keyword>
<dbReference type="GO" id="GO:0005737">
    <property type="term" value="C:cytoplasm"/>
    <property type="evidence" value="ECO:0007669"/>
    <property type="project" value="UniProtKB-SubCell"/>
</dbReference>
<keyword evidence="7" id="KW-0378">Hydrolase</keyword>
<dbReference type="Pfam" id="PF04344">
    <property type="entry name" value="CheZ"/>
    <property type="match status" value="1"/>
</dbReference>
<protein>
    <recommendedName>
        <fullName evidence="3">Protein phosphatase CheZ</fullName>
    </recommendedName>
    <alternativeName>
        <fullName evidence="9">Chemotaxis protein CheZ</fullName>
    </alternativeName>
</protein>
<dbReference type="PANTHER" id="PTHR43693:SF1">
    <property type="entry name" value="PROTEIN PHOSPHATASE CHEZ"/>
    <property type="match status" value="1"/>
</dbReference>
<organism evidence="11">
    <name type="scientific">hydrothermal vent metagenome</name>
    <dbReference type="NCBI Taxonomy" id="652676"/>
    <lineage>
        <taxon>unclassified sequences</taxon>
        <taxon>metagenomes</taxon>
        <taxon>ecological metagenomes</taxon>
    </lineage>
</organism>
<evidence type="ECO:0000256" key="10">
    <source>
        <dbReference type="SAM" id="MobiDB-lite"/>
    </source>
</evidence>
<dbReference type="GO" id="GO:0009288">
    <property type="term" value="C:bacterial-type flagellum"/>
    <property type="evidence" value="ECO:0007669"/>
    <property type="project" value="InterPro"/>
</dbReference>
<dbReference type="PIRSF" id="PIRSF002884">
    <property type="entry name" value="CheZ"/>
    <property type="match status" value="1"/>
</dbReference>
<evidence type="ECO:0000256" key="2">
    <source>
        <dbReference type="ARBA" id="ARBA00005908"/>
    </source>
</evidence>
<dbReference type="GO" id="GO:0050920">
    <property type="term" value="P:regulation of chemotaxis"/>
    <property type="evidence" value="ECO:0007669"/>
    <property type="project" value="InterPro"/>
</dbReference>
<evidence type="ECO:0000256" key="5">
    <source>
        <dbReference type="ARBA" id="ARBA00022500"/>
    </source>
</evidence>
<keyword evidence="4" id="KW-0963">Cytoplasm</keyword>
<gene>
    <name evidence="11" type="ORF">MNBD_GAMMA20-94</name>
</gene>
<dbReference type="GO" id="GO:0097588">
    <property type="term" value="P:archaeal or bacterial-type flagellum-dependent cell motility"/>
    <property type="evidence" value="ECO:0007669"/>
    <property type="project" value="UniProtKB-KW"/>
</dbReference>
<dbReference type="InterPro" id="IPR007439">
    <property type="entry name" value="Chemotax_Pase_CheZ"/>
</dbReference>
<dbReference type="InterPro" id="IPR050992">
    <property type="entry name" value="CheZ_family_phosphatases"/>
</dbReference>
<dbReference type="AlphaFoldDB" id="A0A3B1AVU7"/>
<reference evidence="11" key="1">
    <citation type="submission" date="2018-06" db="EMBL/GenBank/DDBJ databases">
        <authorList>
            <person name="Zhirakovskaya E."/>
        </authorList>
    </citation>
    <scope>NUCLEOTIDE SEQUENCE</scope>
</reference>
<comment type="subcellular location">
    <subcellularLocation>
        <location evidence="1">Cytoplasm</location>
    </subcellularLocation>
</comment>
<dbReference type="GO" id="GO:0006935">
    <property type="term" value="P:chemotaxis"/>
    <property type="evidence" value="ECO:0007669"/>
    <property type="project" value="UniProtKB-KW"/>
</dbReference>
<name>A0A3B1AVU7_9ZZZZ</name>
<evidence type="ECO:0000256" key="9">
    <source>
        <dbReference type="ARBA" id="ARBA00029599"/>
    </source>
</evidence>
<keyword evidence="5" id="KW-0145">Chemotaxis</keyword>
<evidence type="ECO:0000256" key="1">
    <source>
        <dbReference type="ARBA" id="ARBA00004496"/>
    </source>
</evidence>
<evidence type="ECO:0000256" key="4">
    <source>
        <dbReference type="ARBA" id="ARBA00022490"/>
    </source>
</evidence>
<keyword evidence="6" id="KW-0283">Flagellar rotation</keyword>
<comment type="similarity">
    <text evidence="2">Belongs to the CheZ family.</text>
</comment>
<evidence type="ECO:0000256" key="7">
    <source>
        <dbReference type="ARBA" id="ARBA00022801"/>
    </source>
</evidence>
<dbReference type="PANTHER" id="PTHR43693">
    <property type="entry name" value="PROTEIN PHOSPHATASE CHEZ"/>
    <property type="match status" value="1"/>
</dbReference>
<evidence type="ECO:0000256" key="3">
    <source>
        <dbReference type="ARBA" id="ARBA00018484"/>
    </source>
</evidence>
<sequence>MSTETVAVNAGVSEDTLAHAEALVREMQAGNEAQVTNLLNLINTAREEGIYHEVGKMTRQLHDSLNSFTQETRLDELTEDEIPDARARLRHVITLTQKSADRSLSAVEKTLPKCDQLSERITKLGSSWQDFKRREMSVDQFRALSVELEAFFTDAEQDTVDIRDGLNEIMMAQDFQDLTGQIISRVIELVEEVEGNLVELVRITGTKFSGTEEKDSSKDKKPDIEAAGPAIPGVGKSDLVSGQDEVDDLLSSLGF</sequence>
<accession>A0A3B1AVU7</accession>
<evidence type="ECO:0000256" key="8">
    <source>
        <dbReference type="ARBA" id="ARBA00022912"/>
    </source>
</evidence>
<evidence type="ECO:0000256" key="6">
    <source>
        <dbReference type="ARBA" id="ARBA00022779"/>
    </source>
</evidence>
<dbReference type="SUPFAM" id="SSF75708">
    <property type="entry name" value="Chemotaxis phosphatase CheZ"/>
    <property type="match status" value="1"/>
</dbReference>
<dbReference type="Gene3D" id="1.10.287.500">
    <property type="entry name" value="Helix hairpin bin"/>
    <property type="match status" value="1"/>
</dbReference>
<proteinExistence type="inferred from homology"/>
<feature type="region of interest" description="Disordered" evidence="10">
    <location>
        <begin position="209"/>
        <end position="241"/>
    </location>
</feature>
<dbReference type="GO" id="GO:0004721">
    <property type="term" value="F:phosphoprotein phosphatase activity"/>
    <property type="evidence" value="ECO:0007669"/>
    <property type="project" value="UniProtKB-KW"/>
</dbReference>
<feature type="compositionally biased region" description="Basic and acidic residues" evidence="10">
    <location>
        <begin position="210"/>
        <end position="224"/>
    </location>
</feature>